<evidence type="ECO:0000259" key="1">
    <source>
        <dbReference type="Pfam" id="PF10727"/>
    </source>
</evidence>
<reference evidence="3 4" key="1">
    <citation type="submission" date="2018-04" db="EMBL/GenBank/DDBJ databases">
        <title>Denitrifier Microvirgula.</title>
        <authorList>
            <person name="Anderson E."/>
            <person name="Jang J."/>
            <person name="Ishii S."/>
        </authorList>
    </citation>
    <scope>NUCLEOTIDE SEQUENCE [LARGE SCALE GENOMIC DNA]</scope>
    <source>
        <strain evidence="3 4">BE2.4</strain>
    </source>
</reference>
<evidence type="ECO:0000313" key="4">
    <source>
        <dbReference type="Proteomes" id="UP000244173"/>
    </source>
</evidence>
<dbReference type="InterPro" id="IPR019665">
    <property type="entry name" value="OxRdtase/DH_put_Rossmann_dom"/>
</dbReference>
<organism evidence="3 4">
    <name type="scientific">Microvirgula aerodenitrificans</name>
    <dbReference type="NCBI Taxonomy" id="57480"/>
    <lineage>
        <taxon>Bacteria</taxon>
        <taxon>Pseudomonadati</taxon>
        <taxon>Pseudomonadota</taxon>
        <taxon>Betaproteobacteria</taxon>
        <taxon>Neisseriales</taxon>
        <taxon>Aquaspirillaceae</taxon>
        <taxon>Microvirgula</taxon>
    </lineage>
</organism>
<dbReference type="SUPFAM" id="SSF48179">
    <property type="entry name" value="6-phosphogluconate dehydrogenase C-terminal domain-like"/>
    <property type="match status" value="1"/>
</dbReference>
<dbReference type="InterPro" id="IPR008927">
    <property type="entry name" value="6-PGluconate_DH-like_C_sf"/>
</dbReference>
<dbReference type="Pfam" id="PF10727">
    <property type="entry name" value="Rossmann-like"/>
    <property type="match status" value="1"/>
</dbReference>
<dbReference type="Proteomes" id="UP000244173">
    <property type="component" value="Chromosome"/>
</dbReference>
<dbReference type="SUPFAM" id="SSF51735">
    <property type="entry name" value="NAD(P)-binding Rossmann-fold domains"/>
    <property type="match status" value="1"/>
</dbReference>
<name>A0A2S0PAK3_9NEIS</name>
<evidence type="ECO:0000313" key="3">
    <source>
        <dbReference type="EMBL" id="AVY94408.1"/>
    </source>
</evidence>
<sequence>MQVLNVVGAGRVGRSLARLWHQAGAVRLGGVCARRTDSAADAVAFIGAGQALALDAMPPAALWLLAVPDSELAAVAETLAGRIDSGTAFHASGALTAAVLAPLAARGLATASAHPALSFAEPARAVREFAGTPVALEGDAAACQTLSALFAAIGGAPFPLAAAAKPGYHAACAIASNYAVVLADLALRTAQRAGLDAATARAVLAPLAGQSLANAFTLGPAAALTGPVARGDAATVALHLAGLDQVPADADAYRALGRLALQLAAPGLEPARIAAVHEALAR</sequence>
<dbReference type="KEGG" id="maer:DAI18_10390"/>
<dbReference type="Gene3D" id="1.10.1040.20">
    <property type="entry name" value="ProC-like, C-terminal domain"/>
    <property type="match status" value="1"/>
</dbReference>
<feature type="domain" description="DUF2520" evidence="2">
    <location>
        <begin position="133"/>
        <end position="258"/>
    </location>
</feature>
<dbReference type="EMBL" id="CP028519">
    <property type="protein sequence ID" value="AVY94408.1"/>
    <property type="molecule type" value="Genomic_DNA"/>
</dbReference>
<evidence type="ECO:0000259" key="2">
    <source>
        <dbReference type="Pfam" id="PF10728"/>
    </source>
</evidence>
<dbReference type="InterPro" id="IPR037108">
    <property type="entry name" value="TM1727-like_C_sf"/>
</dbReference>
<dbReference type="PANTHER" id="PTHR40459">
    <property type="entry name" value="CONSERVED HYPOTHETICAL ALANINE AND LEUCINE RICH PROTEIN"/>
    <property type="match status" value="1"/>
</dbReference>
<dbReference type="InterPro" id="IPR036291">
    <property type="entry name" value="NAD(P)-bd_dom_sf"/>
</dbReference>
<dbReference type="InterPro" id="IPR018931">
    <property type="entry name" value="DUF2520"/>
</dbReference>
<dbReference type="AlphaFoldDB" id="A0A2S0PAK3"/>
<protein>
    <submittedName>
        <fullName evidence="3">DUF2520 domain-containing protein</fullName>
    </submittedName>
</protein>
<proteinExistence type="predicted"/>
<keyword evidence="4" id="KW-1185">Reference proteome</keyword>
<dbReference type="RefSeq" id="WP_107889397.1">
    <property type="nucleotide sequence ID" value="NZ_CP028519.1"/>
</dbReference>
<dbReference type="Gene3D" id="3.40.50.720">
    <property type="entry name" value="NAD(P)-binding Rossmann-like Domain"/>
    <property type="match status" value="1"/>
</dbReference>
<dbReference type="PANTHER" id="PTHR40459:SF1">
    <property type="entry name" value="CONSERVED HYPOTHETICAL ALANINE AND LEUCINE RICH PROTEIN"/>
    <property type="match status" value="1"/>
</dbReference>
<dbReference type="Pfam" id="PF10728">
    <property type="entry name" value="DUF2520"/>
    <property type="match status" value="1"/>
</dbReference>
<gene>
    <name evidence="3" type="ORF">DAI18_10390</name>
</gene>
<feature type="domain" description="Putative oxidoreductase/dehydrogenase Rossmann-like" evidence="1">
    <location>
        <begin position="5"/>
        <end position="115"/>
    </location>
</feature>
<accession>A0A2S0PAK3</accession>
<dbReference type="OrthoDB" id="8650434at2"/>
<dbReference type="STRING" id="1122240.GCA_000620105_00113"/>